<dbReference type="AlphaFoldDB" id="A0A0A8YHR8"/>
<protein>
    <submittedName>
        <fullName evidence="1">Uncharacterized protein</fullName>
    </submittedName>
</protein>
<proteinExistence type="predicted"/>
<organism evidence="1">
    <name type="scientific">Arundo donax</name>
    <name type="common">Giant reed</name>
    <name type="synonym">Donax arundinaceus</name>
    <dbReference type="NCBI Taxonomy" id="35708"/>
    <lineage>
        <taxon>Eukaryota</taxon>
        <taxon>Viridiplantae</taxon>
        <taxon>Streptophyta</taxon>
        <taxon>Embryophyta</taxon>
        <taxon>Tracheophyta</taxon>
        <taxon>Spermatophyta</taxon>
        <taxon>Magnoliopsida</taxon>
        <taxon>Liliopsida</taxon>
        <taxon>Poales</taxon>
        <taxon>Poaceae</taxon>
        <taxon>PACMAD clade</taxon>
        <taxon>Arundinoideae</taxon>
        <taxon>Arundineae</taxon>
        <taxon>Arundo</taxon>
    </lineage>
</organism>
<dbReference type="EMBL" id="GBRH01271821">
    <property type="protein sequence ID" value="JAD26074.1"/>
    <property type="molecule type" value="Transcribed_RNA"/>
</dbReference>
<evidence type="ECO:0000313" key="1">
    <source>
        <dbReference type="EMBL" id="JAD26074.1"/>
    </source>
</evidence>
<sequence>MSLMESWHPSFYSISIHVILELEIYMSPVSTLVQTLGTLRYNFV</sequence>
<accession>A0A0A8YHR8</accession>
<name>A0A0A8YHR8_ARUDO</name>
<reference evidence="1" key="1">
    <citation type="submission" date="2014-09" db="EMBL/GenBank/DDBJ databases">
        <authorList>
            <person name="Magalhaes I.L.F."/>
            <person name="Oliveira U."/>
            <person name="Santos F.R."/>
            <person name="Vidigal T.H.D.A."/>
            <person name="Brescovit A.D."/>
            <person name="Santos A.J."/>
        </authorList>
    </citation>
    <scope>NUCLEOTIDE SEQUENCE</scope>
    <source>
        <tissue evidence="1">Shoot tissue taken approximately 20 cm above the soil surface</tissue>
    </source>
</reference>
<reference evidence="1" key="2">
    <citation type="journal article" date="2015" name="Data Brief">
        <title>Shoot transcriptome of the giant reed, Arundo donax.</title>
        <authorList>
            <person name="Barrero R.A."/>
            <person name="Guerrero F.D."/>
            <person name="Moolhuijzen P."/>
            <person name="Goolsby J.A."/>
            <person name="Tidwell J."/>
            <person name="Bellgard S.E."/>
            <person name="Bellgard M.I."/>
        </authorList>
    </citation>
    <scope>NUCLEOTIDE SEQUENCE</scope>
    <source>
        <tissue evidence="1">Shoot tissue taken approximately 20 cm above the soil surface</tissue>
    </source>
</reference>